<protein>
    <submittedName>
        <fullName evidence="2">Uncharacterized protein</fullName>
    </submittedName>
</protein>
<feature type="compositionally biased region" description="Basic residues" evidence="1">
    <location>
        <begin position="15"/>
        <end position="31"/>
    </location>
</feature>
<evidence type="ECO:0000256" key="1">
    <source>
        <dbReference type="SAM" id="MobiDB-lite"/>
    </source>
</evidence>
<dbReference type="OrthoDB" id="99432at2759"/>
<accession>A0A0L6VLY0</accession>
<dbReference type="Proteomes" id="UP000037035">
    <property type="component" value="Unassembled WGS sequence"/>
</dbReference>
<name>A0A0L6VLY0_9BASI</name>
<dbReference type="PANTHER" id="PTHR34409:SF1">
    <property type="entry name" value="MYB-LIKE DOMAIN-CONTAINING PROTEIN"/>
    <property type="match status" value="1"/>
</dbReference>
<sequence length="242" mass="27090">MPQDKRLTLTDSAHKKLTKSTRGQSGKKARARGGDNQQHPPGKKDVTIFSETRKISPVLPGLTPSTQSTHPITSATSPQKRPVCQRGSLGYSAEDCTALVEIIKGILPLGTNEWERVHGHSESAIQNDRVTRDTEPLKNKCKLQSRATHDLGRLTIWSLPFPNSMQHDSKKPPLQSTACKTMSINYEMLSIFSSCAFRTSCKRRARNWPPTPLRTRPCNIAWSFNKSKWSLHPTQPWGIILT</sequence>
<dbReference type="AlphaFoldDB" id="A0A0L6VLY0"/>
<organism evidence="2 3">
    <name type="scientific">Puccinia sorghi</name>
    <dbReference type="NCBI Taxonomy" id="27349"/>
    <lineage>
        <taxon>Eukaryota</taxon>
        <taxon>Fungi</taxon>
        <taxon>Dikarya</taxon>
        <taxon>Basidiomycota</taxon>
        <taxon>Pucciniomycotina</taxon>
        <taxon>Pucciniomycetes</taxon>
        <taxon>Pucciniales</taxon>
        <taxon>Pucciniaceae</taxon>
        <taxon>Puccinia</taxon>
    </lineage>
</organism>
<comment type="caution">
    <text evidence="2">The sequence shown here is derived from an EMBL/GenBank/DDBJ whole genome shotgun (WGS) entry which is preliminary data.</text>
</comment>
<evidence type="ECO:0000313" key="3">
    <source>
        <dbReference type="Proteomes" id="UP000037035"/>
    </source>
</evidence>
<feature type="compositionally biased region" description="Polar residues" evidence="1">
    <location>
        <begin position="63"/>
        <end position="79"/>
    </location>
</feature>
<dbReference type="VEuPathDB" id="FungiDB:VP01_1359g1"/>
<reference evidence="2 3" key="1">
    <citation type="submission" date="2015-08" db="EMBL/GenBank/DDBJ databases">
        <title>Next Generation Sequencing and Analysis of the Genome of Puccinia sorghi L Schw, the Causal Agent of Maize Common Rust.</title>
        <authorList>
            <person name="Rochi L."/>
            <person name="Burguener G."/>
            <person name="Darino M."/>
            <person name="Turjanski A."/>
            <person name="Kreff E."/>
            <person name="Dieguez M.J."/>
            <person name="Sacco F."/>
        </authorList>
    </citation>
    <scope>NUCLEOTIDE SEQUENCE [LARGE SCALE GENOMIC DNA]</scope>
    <source>
        <strain evidence="2 3">RO10H11247</strain>
    </source>
</reference>
<feature type="compositionally biased region" description="Basic and acidic residues" evidence="1">
    <location>
        <begin position="1"/>
        <end position="14"/>
    </location>
</feature>
<keyword evidence="3" id="KW-1185">Reference proteome</keyword>
<feature type="compositionally biased region" description="Basic and acidic residues" evidence="1">
    <location>
        <begin position="42"/>
        <end position="54"/>
    </location>
</feature>
<gene>
    <name evidence="2" type="ORF">VP01_1359g1</name>
</gene>
<feature type="region of interest" description="Disordered" evidence="1">
    <location>
        <begin position="1"/>
        <end position="83"/>
    </location>
</feature>
<dbReference type="EMBL" id="LAVV01003998">
    <property type="protein sequence ID" value="KNZ61776.1"/>
    <property type="molecule type" value="Genomic_DNA"/>
</dbReference>
<evidence type="ECO:0000313" key="2">
    <source>
        <dbReference type="EMBL" id="KNZ61776.1"/>
    </source>
</evidence>
<proteinExistence type="predicted"/>
<dbReference type="PANTHER" id="PTHR34409">
    <property type="entry name" value="SET DOMAIN-CONTAINING PROTEIN"/>
    <property type="match status" value="1"/>
</dbReference>